<feature type="region of interest" description="Disordered" evidence="3">
    <location>
        <begin position="121"/>
        <end position="149"/>
    </location>
</feature>
<dbReference type="EMBL" id="NHSF01000065">
    <property type="protein sequence ID" value="MBK5931520.1"/>
    <property type="molecule type" value="Genomic_DNA"/>
</dbReference>
<dbReference type="InterPro" id="IPR050595">
    <property type="entry name" value="Bact_response_regulator"/>
</dbReference>
<evidence type="ECO:0000256" key="1">
    <source>
        <dbReference type="ARBA" id="ARBA00022553"/>
    </source>
</evidence>
<keyword evidence="1 2" id="KW-0597">Phosphoprotein</keyword>
<dbReference type="Proteomes" id="UP001296967">
    <property type="component" value="Unassembled WGS sequence"/>
</dbReference>
<dbReference type="InterPro" id="IPR001789">
    <property type="entry name" value="Sig_transdc_resp-reg_receiver"/>
</dbReference>
<reference evidence="5" key="1">
    <citation type="submission" date="2017-05" db="EMBL/GenBank/DDBJ databases">
        <authorList>
            <person name="Imhoff J.F."/>
            <person name="Rahn T."/>
            <person name="Kuenzel S."/>
            <person name="Neulinger S.C."/>
        </authorList>
    </citation>
    <scope>NUCLEOTIDE SEQUENCE</scope>
    <source>
        <strain evidence="5">DSM 4395</strain>
    </source>
</reference>
<gene>
    <name evidence="5" type="ORF">CCR82_13585</name>
</gene>
<dbReference type="CDD" id="cd00156">
    <property type="entry name" value="REC"/>
    <property type="match status" value="1"/>
</dbReference>
<dbReference type="PANTHER" id="PTHR44591:SF3">
    <property type="entry name" value="RESPONSE REGULATORY DOMAIN-CONTAINING PROTEIN"/>
    <property type="match status" value="1"/>
</dbReference>
<keyword evidence="6" id="KW-1185">Reference proteome</keyword>
<dbReference type="GO" id="GO:0000160">
    <property type="term" value="P:phosphorelay signal transduction system"/>
    <property type="evidence" value="ECO:0007669"/>
    <property type="project" value="InterPro"/>
</dbReference>
<dbReference type="RefSeq" id="WP_201246351.1">
    <property type="nucleotide sequence ID" value="NZ_NHSF01000065.1"/>
</dbReference>
<evidence type="ECO:0000313" key="6">
    <source>
        <dbReference type="Proteomes" id="UP001296967"/>
    </source>
</evidence>
<name>A0AAJ0UIR6_HALSE</name>
<feature type="modified residue" description="4-aspartylphosphate" evidence="2">
    <location>
        <position position="51"/>
    </location>
</feature>
<evidence type="ECO:0000313" key="5">
    <source>
        <dbReference type="EMBL" id="MBK5931520.1"/>
    </source>
</evidence>
<evidence type="ECO:0000256" key="3">
    <source>
        <dbReference type="SAM" id="MobiDB-lite"/>
    </source>
</evidence>
<organism evidence="5 6">
    <name type="scientific">Halochromatium salexigens</name>
    <name type="common">Chromatium salexigens</name>
    <dbReference type="NCBI Taxonomy" id="49447"/>
    <lineage>
        <taxon>Bacteria</taxon>
        <taxon>Pseudomonadati</taxon>
        <taxon>Pseudomonadota</taxon>
        <taxon>Gammaproteobacteria</taxon>
        <taxon>Chromatiales</taxon>
        <taxon>Chromatiaceae</taxon>
        <taxon>Halochromatium</taxon>
    </lineage>
</organism>
<evidence type="ECO:0000259" key="4">
    <source>
        <dbReference type="PROSITE" id="PS50110"/>
    </source>
</evidence>
<reference evidence="5" key="2">
    <citation type="journal article" date="2020" name="Microorganisms">
        <title>Osmotic Adaptation and Compatible Solute Biosynthesis of Phototrophic Bacteria as Revealed from Genome Analyses.</title>
        <authorList>
            <person name="Imhoff J.F."/>
            <person name="Rahn T."/>
            <person name="Kunzel S."/>
            <person name="Keller A."/>
            <person name="Neulinger S.C."/>
        </authorList>
    </citation>
    <scope>NUCLEOTIDE SEQUENCE</scope>
    <source>
        <strain evidence="5">DSM 4395</strain>
    </source>
</reference>
<dbReference type="SUPFAM" id="SSF52172">
    <property type="entry name" value="CheY-like"/>
    <property type="match status" value="1"/>
</dbReference>
<dbReference type="Pfam" id="PF00072">
    <property type="entry name" value="Response_reg"/>
    <property type="match status" value="1"/>
</dbReference>
<protein>
    <recommendedName>
        <fullName evidence="4">Response regulatory domain-containing protein</fullName>
    </recommendedName>
</protein>
<sequence>MKILVADDNHILANVLADHLRLGGHEILTTYDGRSASACCRRQRFDAIVIDLLMPDIHGIEVLEQLYAEGQMPQTILISGFPELLDEIAPRLSMVRVETLIQKPFLFAELDEVLSRLGPSDMADQDAVQAPTLDMRQPRYDHGKPGEPL</sequence>
<feature type="compositionally biased region" description="Basic and acidic residues" evidence="3">
    <location>
        <begin position="136"/>
        <end position="149"/>
    </location>
</feature>
<dbReference type="Gene3D" id="3.40.50.2300">
    <property type="match status" value="1"/>
</dbReference>
<evidence type="ECO:0000256" key="2">
    <source>
        <dbReference type="PROSITE-ProRule" id="PRU00169"/>
    </source>
</evidence>
<accession>A0AAJ0UIR6</accession>
<dbReference type="PROSITE" id="PS50110">
    <property type="entry name" value="RESPONSE_REGULATORY"/>
    <property type="match status" value="1"/>
</dbReference>
<proteinExistence type="predicted"/>
<comment type="caution">
    <text evidence="5">The sequence shown here is derived from an EMBL/GenBank/DDBJ whole genome shotgun (WGS) entry which is preliminary data.</text>
</comment>
<feature type="domain" description="Response regulatory" evidence="4">
    <location>
        <begin position="2"/>
        <end position="118"/>
    </location>
</feature>
<dbReference type="InterPro" id="IPR011006">
    <property type="entry name" value="CheY-like_superfamily"/>
</dbReference>
<dbReference type="PANTHER" id="PTHR44591">
    <property type="entry name" value="STRESS RESPONSE REGULATOR PROTEIN 1"/>
    <property type="match status" value="1"/>
</dbReference>
<dbReference type="SMART" id="SM00448">
    <property type="entry name" value="REC"/>
    <property type="match status" value="1"/>
</dbReference>
<dbReference type="AlphaFoldDB" id="A0AAJ0UIR6"/>